<gene>
    <name evidence="3" type="ORF">FAZ98_22915</name>
</gene>
<name>A0A7Z2JIT2_9BURK</name>
<feature type="region of interest" description="Disordered" evidence="1">
    <location>
        <begin position="27"/>
        <end position="73"/>
    </location>
</feature>
<proteinExistence type="predicted"/>
<keyword evidence="2" id="KW-0732">Signal</keyword>
<feature type="chain" id="PRO_5030822686" evidence="2">
    <location>
        <begin position="21"/>
        <end position="73"/>
    </location>
</feature>
<dbReference type="RefSeq" id="WP_158954370.1">
    <property type="nucleotide sequence ID" value="NZ_CP046915.1"/>
</dbReference>
<dbReference type="KEGG" id="pacs:FAZ98_22915"/>
<dbReference type="AlphaFoldDB" id="A0A7Z2JIT2"/>
<dbReference type="Proteomes" id="UP000433577">
    <property type="component" value="Chromosome 3"/>
</dbReference>
<keyword evidence="4" id="KW-1185">Reference proteome</keyword>
<sequence>MTFSKCLLLAALSLSATAYAQTSQTFHFGEGQSTPEPGHTTHAKPRAKPAKHSSQHRHTTTTHSPQQNAYSHP</sequence>
<evidence type="ECO:0000256" key="2">
    <source>
        <dbReference type="SAM" id="SignalP"/>
    </source>
</evidence>
<evidence type="ECO:0000256" key="1">
    <source>
        <dbReference type="SAM" id="MobiDB-lite"/>
    </source>
</evidence>
<dbReference type="EMBL" id="CP046915">
    <property type="protein sequence ID" value="QGZ64689.1"/>
    <property type="molecule type" value="Genomic_DNA"/>
</dbReference>
<evidence type="ECO:0000313" key="4">
    <source>
        <dbReference type="Proteomes" id="UP000433577"/>
    </source>
</evidence>
<feature type="compositionally biased region" description="Basic residues" evidence="1">
    <location>
        <begin position="41"/>
        <end position="60"/>
    </location>
</feature>
<evidence type="ECO:0000313" key="3">
    <source>
        <dbReference type="EMBL" id="QGZ64689.1"/>
    </source>
</evidence>
<accession>A0A7Z2JIT2</accession>
<protein>
    <submittedName>
        <fullName evidence="3">Uncharacterized protein</fullName>
    </submittedName>
</protein>
<organism evidence="3 4">
    <name type="scientific">Paraburkholderia acidisoli</name>
    <dbReference type="NCBI Taxonomy" id="2571748"/>
    <lineage>
        <taxon>Bacteria</taxon>
        <taxon>Pseudomonadati</taxon>
        <taxon>Pseudomonadota</taxon>
        <taxon>Betaproteobacteria</taxon>
        <taxon>Burkholderiales</taxon>
        <taxon>Burkholderiaceae</taxon>
        <taxon>Paraburkholderia</taxon>
    </lineage>
</organism>
<reference evidence="3 4" key="1">
    <citation type="submission" date="2019-12" db="EMBL/GenBank/DDBJ databases">
        <title>Paraburkholderia acidiphila 7Q-K02 sp. nov and Paraburkholderia acidisoli DHF22 sp. nov., two strains isolated from forest soil.</title>
        <authorList>
            <person name="Gao Z."/>
            <person name="Qiu L."/>
        </authorList>
    </citation>
    <scope>NUCLEOTIDE SEQUENCE [LARGE SCALE GENOMIC DNA]</scope>
    <source>
        <strain evidence="3 4">DHF22</strain>
    </source>
</reference>
<feature type="signal peptide" evidence="2">
    <location>
        <begin position="1"/>
        <end position="20"/>
    </location>
</feature>